<accession>A0ABS2P9H8</accession>
<evidence type="ECO:0000313" key="4">
    <source>
        <dbReference type="EMBL" id="MBM7632062.1"/>
    </source>
</evidence>
<keyword evidence="2 4" id="KW-0012">Acyltransferase</keyword>
<evidence type="ECO:0000313" key="5">
    <source>
        <dbReference type="Proteomes" id="UP000741863"/>
    </source>
</evidence>
<dbReference type="Gene3D" id="3.40.630.30">
    <property type="match status" value="1"/>
</dbReference>
<dbReference type="InterPro" id="IPR016181">
    <property type="entry name" value="Acyl_CoA_acyltransferase"/>
</dbReference>
<dbReference type="Pfam" id="PF00583">
    <property type="entry name" value="Acetyltransf_1"/>
    <property type="match status" value="1"/>
</dbReference>
<keyword evidence="1 4" id="KW-0808">Transferase</keyword>
<dbReference type="PROSITE" id="PS51186">
    <property type="entry name" value="GNAT"/>
    <property type="match status" value="1"/>
</dbReference>
<feature type="domain" description="N-acetyltransferase" evidence="3">
    <location>
        <begin position="8"/>
        <end position="152"/>
    </location>
</feature>
<dbReference type="PANTHER" id="PTHR43877">
    <property type="entry name" value="AMINOALKYLPHOSPHONATE N-ACETYLTRANSFERASE-RELATED-RELATED"/>
    <property type="match status" value="1"/>
</dbReference>
<gene>
    <name evidence="4" type="ORF">JOD17_001155</name>
</gene>
<dbReference type="SUPFAM" id="SSF55729">
    <property type="entry name" value="Acyl-CoA N-acyltransferases (Nat)"/>
    <property type="match status" value="1"/>
</dbReference>
<evidence type="ECO:0000259" key="3">
    <source>
        <dbReference type="PROSITE" id="PS51186"/>
    </source>
</evidence>
<dbReference type="EC" id="2.3.1.-" evidence="4"/>
<protein>
    <submittedName>
        <fullName evidence="4">Acetyltransferase</fullName>
        <ecNumber evidence="4">2.3.1.-</ecNumber>
    </submittedName>
</protein>
<evidence type="ECO:0000256" key="2">
    <source>
        <dbReference type="ARBA" id="ARBA00023315"/>
    </source>
</evidence>
<dbReference type="CDD" id="cd04301">
    <property type="entry name" value="NAT_SF"/>
    <property type="match status" value="1"/>
</dbReference>
<dbReference type="InterPro" id="IPR000182">
    <property type="entry name" value="GNAT_dom"/>
</dbReference>
<reference evidence="4 5" key="1">
    <citation type="submission" date="2021-01" db="EMBL/GenBank/DDBJ databases">
        <title>Genomic Encyclopedia of Type Strains, Phase IV (KMG-IV): sequencing the most valuable type-strain genomes for metagenomic binning, comparative biology and taxonomic classification.</title>
        <authorList>
            <person name="Goeker M."/>
        </authorList>
    </citation>
    <scope>NUCLEOTIDE SEQUENCE [LARGE SCALE GENOMIC DNA]</scope>
    <source>
        <strain evidence="4 5">DSM 25540</strain>
    </source>
</reference>
<evidence type="ECO:0000256" key="1">
    <source>
        <dbReference type="ARBA" id="ARBA00022679"/>
    </source>
</evidence>
<name>A0ABS2P9H8_9BACL</name>
<dbReference type="GO" id="GO:0016746">
    <property type="term" value="F:acyltransferase activity"/>
    <property type="evidence" value="ECO:0007669"/>
    <property type="project" value="UniProtKB-KW"/>
</dbReference>
<proteinExistence type="predicted"/>
<dbReference type="Proteomes" id="UP000741863">
    <property type="component" value="Unassembled WGS sequence"/>
</dbReference>
<sequence length="155" mass="17635">MIIRKDDITDPSVIQLLLQHVHEMRETSPPESVHALDVAQLKEEGLTMFSGWIDHKLAGVIALKELTSEHGEIKSMRTADGFLRHGVASKLLTYSIEEARKRGYRELSLETGAEPFFEPARSLYSRYGFSVCPPYADYWDDPNSVFMTMVLKKCD</sequence>
<organism evidence="4 5">
    <name type="scientific">Geomicrobium sediminis</name>
    <dbReference type="NCBI Taxonomy" id="1347788"/>
    <lineage>
        <taxon>Bacteria</taxon>
        <taxon>Bacillati</taxon>
        <taxon>Bacillota</taxon>
        <taxon>Bacilli</taxon>
        <taxon>Bacillales</taxon>
        <taxon>Geomicrobium</taxon>
    </lineage>
</organism>
<dbReference type="EMBL" id="JAFBEC010000003">
    <property type="protein sequence ID" value="MBM7632062.1"/>
    <property type="molecule type" value="Genomic_DNA"/>
</dbReference>
<keyword evidence="5" id="KW-1185">Reference proteome</keyword>
<dbReference type="RefSeq" id="WP_204696134.1">
    <property type="nucleotide sequence ID" value="NZ_JAFBEC010000003.1"/>
</dbReference>
<dbReference type="InterPro" id="IPR050832">
    <property type="entry name" value="Bact_Acetyltransf"/>
</dbReference>
<comment type="caution">
    <text evidence="4">The sequence shown here is derived from an EMBL/GenBank/DDBJ whole genome shotgun (WGS) entry which is preliminary data.</text>
</comment>
<dbReference type="PANTHER" id="PTHR43877:SF5">
    <property type="entry name" value="BLL8307 PROTEIN"/>
    <property type="match status" value="1"/>
</dbReference>